<gene>
    <name evidence="1" type="ORF">RPERSI_LOCUS31164</name>
</gene>
<accession>A0ACA9SI95</accession>
<organism evidence="1 2">
    <name type="scientific">Racocetra persica</name>
    <dbReference type="NCBI Taxonomy" id="160502"/>
    <lineage>
        <taxon>Eukaryota</taxon>
        <taxon>Fungi</taxon>
        <taxon>Fungi incertae sedis</taxon>
        <taxon>Mucoromycota</taxon>
        <taxon>Glomeromycotina</taxon>
        <taxon>Glomeromycetes</taxon>
        <taxon>Diversisporales</taxon>
        <taxon>Gigasporaceae</taxon>
        <taxon>Racocetra</taxon>
    </lineage>
</organism>
<name>A0ACA9SI95_9GLOM</name>
<sequence length="198" mass="22607">RMYHQGIHISEREFLELRRVAIHAAQNSQSLIILPCHKSHIDYLVISYIFYRLGLALPHIAAGDNLDMPIVGKVLKRGGAFFIRRTWGDDQLYGSIVKEYLECLLESGHSIECFIEGTRSRTGKLLPPKLGILKIIFECILSGRAKDCWIVPVSLQYDKVIETETYVNELLGSPKAKETLWSVVTNTRLLQLKWGRID</sequence>
<evidence type="ECO:0000313" key="2">
    <source>
        <dbReference type="Proteomes" id="UP000789920"/>
    </source>
</evidence>
<feature type="non-terminal residue" evidence="1">
    <location>
        <position position="198"/>
    </location>
</feature>
<protein>
    <submittedName>
        <fullName evidence="1">360_t:CDS:1</fullName>
    </submittedName>
</protein>
<keyword evidence="2" id="KW-1185">Reference proteome</keyword>
<reference evidence="1" key="1">
    <citation type="submission" date="2021-06" db="EMBL/GenBank/DDBJ databases">
        <authorList>
            <person name="Kallberg Y."/>
            <person name="Tangrot J."/>
            <person name="Rosling A."/>
        </authorList>
    </citation>
    <scope>NUCLEOTIDE SEQUENCE</scope>
    <source>
        <strain evidence="1">MA461A</strain>
    </source>
</reference>
<dbReference type="Proteomes" id="UP000789920">
    <property type="component" value="Unassembled WGS sequence"/>
</dbReference>
<evidence type="ECO:0000313" key="1">
    <source>
        <dbReference type="EMBL" id="CAG8839722.1"/>
    </source>
</evidence>
<dbReference type="EMBL" id="CAJVQC010124530">
    <property type="protein sequence ID" value="CAG8839722.1"/>
    <property type="molecule type" value="Genomic_DNA"/>
</dbReference>
<comment type="caution">
    <text evidence="1">The sequence shown here is derived from an EMBL/GenBank/DDBJ whole genome shotgun (WGS) entry which is preliminary data.</text>
</comment>
<feature type="non-terminal residue" evidence="1">
    <location>
        <position position="1"/>
    </location>
</feature>
<proteinExistence type="predicted"/>